<organism evidence="1 2">
    <name type="scientific">Paeniclostridium hominis</name>
    <dbReference type="NCBI Taxonomy" id="2764329"/>
    <lineage>
        <taxon>Bacteria</taxon>
        <taxon>Bacillati</taxon>
        <taxon>Bacillota</taxon>
        <taxon>Clostridia</taxon>
        <taxon>Peptostreptococcales</taxon>
        <taxon>Peptostreptococcaceae</taxon>
        <taxon>Paeniclostridium</taxon>
    </lineage>
</organism>
<keyword evidence="2" id="KW-1185">Reference proteome</keyword>
<comment type="caution">
    <text evidence="1">The sequence shown here is derived from an EMBL/GenBank/DDBJ whole genome shotgun (WGS) entry which is preliminary data.</text>
</comment>
<sequence length="116" mass="13223">MITAFSSFYVLLNLKKASKQSHELLKGPYKVTDKSMAIRRDIVSINQNVMNSIAGNKPKEHEISVQKDFNSIDKSIKVLRANSIGDKKLIDDIEKSIANLKQQNGQIYKFIDKRIE</sequence>
<reference evidence="1 2" key="1">
    <citation type="submission" date="2020-08" db="EMBL/GenBank/DDBJ databases">
        <authorList>
            <person name="Liu C."/>
            <person name="Sun Q."/>
        </authorList>
    </citation>
    <scope>NUCLEOTIDE SEQUENCE [LARGE SCALE GENOMIC DNA]</scope>
    <source>
        <strain evidence="1 2">NSJ-45</strain>
    </source>
</reference>
<gene>
    <name evidence="1" type="ORF">H8891_12845</name>
</gene>
<accession>A0ABR7K6E2</accession>
<protein>
    <recommendedName>
        <fullName evidence="3">Chemotaxis protein</fullName>
    </recommendedName>
</protein>
<dbReference type="Proteomes" id="UP000611796">
    <property type="component" value="Unassembled WGS sequence"/>
</dbReference>
<name>A0ABR7K6E2_9FIRM</name>
<proteinExistence type="predicted"/>
<dbReference type="EMBL" id="JACRWD010000007">
    <property type="protein sequence ID" value="MBC6004677.1"/>
    <property type="molecule type" value="Genomic_DNA"/>
</dbReference>
<dbReference type="RefSeq" id="WP_187006727.1">
    <property type="nucleotide sequence ID" value="NZ_JACRWD010000007.1"/>
</dbReference>
<evidence type="ECO:0008006" key="3">
    <source>
        <dbReference type="Google" id="ProtNLM"/>
    </source>
</evidence>
<evidence type="ECO:0000313" key="2">
    <source>
        <dbReference type="Proteomes" id="UP000611796"/>
    </source>
</evidence>
<evidence type="ECO:0000313" key="1">
    <source>
        <dbReference type="EMBL" id="MBC6004677.1"/>
    </source>
</evidence>